<organism evidence="3 4">
    <name type="scientific">Planobispora siamensis</name>
    <dbReference type="NCBI Taxonomy" id="936338"/>
    <lineage>
        <taxon>Bacteria</taxon>
        <taxon>Bacillati</taxon>
        <taxon>Actinomycetota</taxon>
        <taxon>Actinomycetes</taxon>
        <taxon>Streptosporangiales</taxon>
        <taxon>Streptosporangiaceae</taxon>
        <taxon>Planobispora</taxon>
    </lineage>
</organism>
<name>A0A8J3WNK1_9ACTN</name>
<dbReference type="PROSITE" id="PS51257">
    <property type="entry name" value="PROKAR_LIPOPROTEIN"/>
    <property type="match status" value="1"/>
</dbReference>
<dbReference type="EMBL" id="BOOJ01000043">
    <property type="protein sequence ID" value="GIH94562.1"/>
    <property type="molecule type" value="Genomic_DNA"/>
</dbReference>
<feature type="signal peptide" evidence="2">
    <location>
        <begin position="1"/>
        <end position="23"/>
    </location>
</feature>
<comment type="caution">
    <text evidence="3">The sequence shown here is derived from an EMBL/GenBank/DDBJ whole genome shotgun (WGS) entry which is preliminary data.</text>
</comment>
<feature type="region of interest" description="Disordered" evidence="1">
    <location>
        <begin position="43"/>
        <end position="71"/>
    </location>
</feature>
<evidence type="ECO:0000256" key="2">
    <source>
        <dbReference type="SAM" id="SignalP"/>
    </source>
</evidence>
<evidence type="ECO:0000313" key="3">
    <source>
        <dbReference type="EMBL" id="GIH94562.1"/>
    </source>
</evidence>
<protein>
    <recommendedName>
        <fullName evidence="5">Lipoprotein</fullName>
    </recommendedName>
</protein>
<evidence type="ECO:0008006" key="5">
    <source>
        <dbReference type="Google" id="ProtNLM"/>
    </source>
</evidence>
<keyword evidence="2" id="KW-0732">Signal</keyword>
<sequence>MFRTVALTAGAIVIALSSLVACTADDEACAASASGTAIAPFAQATKGPKGSSSNQKSKTKKKVDVDIDDCD</sequence>
<dbReference type="Proteomes" id="UP000619788">
    <property type="component" value="Unassembled WGS sequence"/>
</dbReference>
<evidence type="ECO:0000256" key="1">
    <source>
        <dbReference type="SAM" id="MobiDB-lite"/>
    </source>
</evidence>
<evidence type="ECO:0000313" key="4">
    <source>
        <dbReference type="Proteomes" id="UP000619788"/>
    </source>
</evidence>
<gene>
    <name evidence="3" type="ORF">Psi01_51920</name>
</gene>
<proteinExistence type="predicted"/>
<accession>A0A8J3WNK1</accession>
<keyword evidence="4" id="KW-1185">Reference proteome</keyword>
<dbReference type="RefSeq" id="WP_204066688.1">
    <property type="nucleotide sequence ID" value="NZ_BOOJ01000043.1"/>
</dbReference>
<feature type="chain" id="PRO_5038831985" description="Lipoprotein" evidence="2">
    <location>
        <begin position="24"/>
        <end position="71"/>
    </location>
</feature>
<reference evidence="3 4" key="1">
    <citation type="submission" date="2021-01" db="EMBL/GenBank/DDBJ databases">
        <title>Whole genome shotgun sequence of Planobispora siamensis NBRC 107568.</title>
        <authorList>
            <person name="Komaki H."/>
            <person name="Tamura T."/>
        </authorList>
    </citation>
    <scope>NUCLEOTIDE SEQUENCE [LARGE SCALE GENOMIC DNA]</scope>
    <source>
        <strain evidence="3 4">NBRC 107568</strain>
    </source>
</reference>
<dbReference type="AlphaFoldDB" id="A0A8J3WNK1"/>